<feature type="region of interest" description="Disordered" evidence="4">
    <location>
        <begin position="91"/>
        <end position="121"/>
    </location>
</feature>
<evidence type="ECO:0000313" key="6">
    <source>
        <dbReference type="EMBL" id="WOH14351.1"/>
    </source>
</evidence>
<dbReference type="PRINTS" id="PR00615">
    <property type="entry name" value="CCAATSUBUNTA"/>
</dbReference>
<dbReference type="PANTHER" id="PTHR11064">
    <property type="entry name" value="CCAAT-BINDING TRANSCRIPTION FACTOR-RELATED"/>
    <property type="match status" value="1"/>
</dbReference>
<evidence type="ECO:0000256" key="1">
    <source>
        <dbReference type="ARBA" id="ARBA00009053"/>
    </source>
</evidence>
<dbReference type="InterPro" id="IPR027113">
    <property type="entry name" value="Transc_fact_NFYB/HAP3"/>
</dbReference>
<dbReference type="SUPFAM" id="SSF47113">
    <property type="entry name" value="Histone-fold"/>
    <property type="match status" value="1"/>
</dbReference>
<dbReference type="Proteomes" id="UP000077755">
    <property type="component" value="Chromosome 9"/>
</dbReference>
<sequence>MGDEQDRLLPIANVGRIMKQILPPAAKVSKEFISFVTCEASDRCHKENRKTVNGDDVYWALCSLGLDNHAEATGKYLHKYREFERERALQNKASTVTQGNSEECRPTTDPSSLEITVMDRK</sequence>
<feature type="compositionally biased region" description="Polar residues" evidence="4">
    <location>
        <begin position="91"/>
        <end position="101"/>
    </location>
</feature>
<dbReference type="PANTHER" id="PTHR11064:SF106">
    <property type="entry name" value="NUCLEAR TRANSCRIPTION FACTOR Y SUBUNIT B-5"/>
    <property type="match status" value="1"/>
</dbReference>
<accession>A0AAF0XU24</accession>
<keyword evidence="3" id="KW-0804">Transcription</keyword>
<dbReference type="CDD" id="cd22907">
    <property type="entry name" value="HFD_NFYB"/>
    <property type="match status" value="1"/>
</dbReference>
<evidence type="ECO:0000256" key="3">
    <source>
        <dbReference type="ARBA" id="ARBA00023163"/>
    </source>
</evidence>
<keyword evidence="2" id="KW-0805">Transcription regulation</keyword>
<evidence type="ECO:0000256" key="4">
    <source>
        <dbReference type="SAM" id="MobiDB-lite"/>
    </source>
</evidence>
<proteinExistence type="inferred from homology"/>
<reference evidence="6" key="2">
    <citation type="submission" date="2022-03" db="EMBL/GenBank/DDBJ databases">
        <title>Draft title - Genomic analysis of global carrot germplasm unveils the trajectory of domestication and the origin of high carotenoid orange carrot.</title>
        <authorList>
            <person name="Iorizzo M."/>
            <person name="Ellison S."/>
            <person name="Senalik D."/>
            <person name="Macko-Podgorni A."/>
            <person name="Grzebelus D."/>
            <person name="Bostan H."/>
            <person name="Rolling W."/>
            <person name="Curaba J."/>
            <person name="Simon P."/>
        </authorList>
    </citation>
    <scope>NUCLEOTIDE SEQUENCE</scope>
    <source>
        <tissue evidence="6">Leaf</tissue>
    </source>
</reference>
<evidence type="ECO:0000256" key="2">
    <source>
        <dbReference type="ARBA" id="ARBA00023015"/>
    </source>
</evidence>
<dbReference type="InterPro" id="IPR003958">
    <property type="entry name" value="CBFA_NFYB_domain"/>
</dbReference>
<keyword evidence="7" id="KW-1185">Reference proteome</keyword>
<gene>
    <name evidence="6" type="ORF">DCAR_0933870</name>
</gene>
<dbReference type="GO" id="GO:0000978">
    <property type="term" value="F:RNA polymerase II cis-regulatory region sequence-specific DNA binding"/>
    <property type="evidence" value="ECO:0007669"/>
    <property type="project" value="TreeGrafter"/>
</dbReference>
<evidence type="ECO:0000313" key="7">
    <source>
        <dbReference type="Proteomes" id="UP000077755"/>
    </source>
</evidence>
<dbReference type="GO" id="GO:0001228">
    <property type="term" value="F:DNA-binding transcription activator activity, RNA polymerase II-specific"/>
    <property type="evidence" value="ECO:0007669"/>
    <property type="project" value="InterPro"/>
</dbReference>
<dbReference type="Gene3D" id="1.10.20.10">
    <property type="entry name" value="Histone, subunit A"/>
    <property type="match status" value="1"/>
</dbReference>
<dbReference type="EMBL" id="CP093351">
    <property type="protein sequence ID" value="WOH14351.1"/>
    <property type="molecule type" value="Genomic_DNA"/>
</dbReference>
<feature type="domain" description="Transcription factor CBF/NF-Y/archaeal histone" evidence="5">
    <location>
        <begin position="8"/>
        <end position="61"/>
    </location>
</feature>
<evidence type="ECO:0000259" key="5">
    <source>
        <dbReference type="Pfam" id="PF00808"/>
    </source>
</evidence>
<name>A0AAF0XU24_DAUCS</name>
<dbReference type="GO" id="GO:0046982">
    <property type="term" value="F:protein heterodimerization activity"/>
    <property type="evidence" value="ECO:0007669"/>
    <property type="project" value="InterPro"/>
</dbReference>
<comment type="similarity">
    <text evidence="1">Belongs to the NFYB/HAP3 subunit family.</text>
</comment>
<dbReference type="AlphaFoldDB" id="A0AAF0XU24"/>
<reference evidence="6" key="1">
    <citation type="journal article" date="2016" name="Nat. Genet.">
        <title>A high-quality carrot genome assembly provides new insights into carotenoid accumulation and asterid genome evolution.</title>
        <authorList>
            <person name="Iorizzo M."/>
            <person name="Ellison S."/>
            <person name="Senalik D."/>
            <person name="Zeng P."/>
            <person name="Satapoomin P."/>
            <person name="Huang J."/>
            <person name="Bowman M."/>
            <person name="Iovene M."/>
            <person name="Sanseverino W."/>
            <person name="Cavagnaro P."/>
            <person name="Yildiz M."/>
            <person name="Macko-Podgorni A."/>
            <person name="Moranska E."/>
            <person name="Grzebelus E."/>
            <person name="Grzebelus D."/>
            <person name="Ashrafi H."/>
            <person name="Zheng Z."/>
            <person name="Cheng S."/>
            <person name="Spooner D."/>
            <person name="Van Deynze A."/>
            <person name="Simon P."/>
        </authorList>
    </citation>
    <scope>NUCLEOTIDE SEQUENCE</scope>
    <source>
        <tissue evidence="6">Leaf</tissue>
    </source>
</reference>
<dbReference type="InterPro" id="IPR009072">
    <property type="entry name" value="Histone-fold"/>
</dbReference>
<organism evidence="6 7">
    <name type="scientific">Daucus carota subsp. sativus</name>
    <name type="common">Carrot</name>
    <dbReference type="NCBI Taxonomy" id="79200"/>
    <lineage>
        <taxon>Eukaryota</taxon>
        <taxon>Viridiplantae</taxon>
        <taxon>Streptophyta</taxon>
        <taxon>Embryophyta</taxon>
        <taxon>Tracheophyta</taxon>
        <taxon>Spermatophyta</taxon>
        <taxon>Magnoliopsida</taxon>
        <taxon>eudicotyledons</taxon>
        <taxon>Gunneridae</taxon>
        <taxon>Pentapetalae</taxon>
        <taxon>asterids</taxon>
        <taxon>campanulids</taxon>
        <taxon>Apiales</taxon>
        <taxon>Apiaceae</taxon>
        <taxon>Apioideae</taxon>
        <taxon>Scandiceae</taxon>
        <taxon>Daucinae</taxon>
        <taxon>Daucus</taxon>
        <taxon>Daucus sect. Daucus</taxon>
    </lineage>
</organism>
<protein>
    <recommendedName>
        <fullName evidence="5">Transcription factor CBF/NF-Y/archaeal histone domain-containing protein</fullName>
    </recommendedName>
</protein>
<dbReference type="Pfam" id="PF00808">
    <property type="entry name" value="CBFD_NFYB_HMF"/>
    <property type="match status" value="1"/>
</dbReference>
<dbReference type="GO" id="GO:0016602">
    <property type="term" value="C:CCAAT-binding factor complex"/>
    <property type="evidence" value="ECO:0007669"/>
    <property type="project" value="InterPro"/>
</dbReference>